<organism evidence="1 2">
    <name type="scientific">Salix koriyanagi</name>
    <dbReference type="NCBI Taxonomy" id="2511006"/>
    <lineage>
        <taxon>Eukaryota</taxon>
        <taxon>Viridiplantae</taxon>
        <taxon>Streptophyta</taxon>
        <taxon>Embryophyta</taxon>
        <taxon>Tracheophyta</taxon>
        <taxon>Spermatophyta</taxon>
        <taxon>Magnoliopsida</taxon>
        <taxon>eudicotyledons</taxon>
        <taxon>Gunneridae</taxon>
        <taxon>Pentapetalae</taxon>
        <taxon>rosids</taxon>
        <taxon>fabids</taxon>
        <taxon>Malpighiales</taxon>
        <taxon>Salicaceae</taxon>
        <taxon>Saliceae</taxon>
        <taxon>Salix</taxon>
    </lineage>
</organism>
<dbReference type="EMBL" id="JAPFFM010000014">
    <property type="protein sequence ID" value="KAJ6716096.1"/>
    <property type="molecule type" value="Genomic_DNA"/>
</dbReference>
<evidence type="ECO:0000313" key="1">
    <source>
        <dbReference type="EMBL" id="KAJ6716096.1"/>
    </source>
</evidence>
<gene>
    <name evidence="1" type="ORF">OIU74_008765</name>
</gene>
<evidence type="ECO:0000313" key="2">
    <source>
        <dbReference type="Proteomes" id="UP001151752"/>
    </source>
</evidence>
<reference evidence="1" key="2">
    <citation type="journal article" date="2023" name="Int. J. Mol. Sci.">
        <title>De Novo Assembly and Annotation of 11 Diverse Shrub Willow (Salix) Genomes Reveals Novel Gene Organization in Sex-Linked Regions.</title>
        <authorList>
            <person name="Hyden B."/>
            <person name="Feng K."/>
            <person name="Yates T.B."/>
            <person name="Jawdy S."/>
            <person name="Cereghino C."/>
            <person name="Smart L.B."/>
            <person name="Muchero W."/>
        </authorList>
    </citation>
    <scope>NUCLEOTIDE SEQUENCE</scope>
    <source>
        <tissue evidence="1">Shoot tip</tissue>
    </source>
</reference>
<accession>A0A9Q0YZQ3</accession>
<reference evidence="1" key="1">
    <citation type="submission" date="2022-11" db="EMBL/GenBank/DDBJ databases">
        <authorList>
            <person name="Hyden B.L."/>
            <person name="Feng K."/>
            <person name="Yates T."/>
            <person name="Jawdy S."/>
            <person name="Smart L.B."/>
            <person name="Muchero W."/>
        </authorList>
    </citation>
    <scope>NUCLEOTIDE SEQUENCE</scope>
    <source>
        <tissue evidence="1">Shoot tip</tissue>
    </source>
</reference>
<dbReference type="Proteomes" id="UP001151752">
    <property type="component" value="Chromosome 9"/>
</dbReference>
<sequence length="53" mass="5741">MLAAALVKLCPDFPNLLLIVFIIDLATGRLSRNVIMTGNVLFNGKKRRADAGV</sequence>
<dbReference type="AlphaFoldDB" id="A0A9Q0YZQ3"/>
<proteinExistence type="predicted"/>
<feature type="non-terminal residue" evidence="1">
    <location>
        <position position="53"/>
    </location>
</feature>
<keyword evidence="2" id="KW-1185">Reference proteome</keyword>
<name>A0A9Q0YZQ3_9ROSI</name>
<protein>
    <submittedName>
        <fullName evidence="1">Uncharacterized protein</fullName>
    </submittedName>
</protein>
<comment type="caution">
    <text evidence="1">The sequence shown here is derived from an EMBL/GenBank/DDBJ whole genome shotgun (WGS) entry which is preliminary data.</text>
</comment>